<organism evidence="1 2">
    <name type="scientific">Acorus calamus</name>
    <name type="common">Sweet flag</name>
    <dbReference type="NCBI Taxonomy" id="4465"/>
    <lineage>
        <taxon>Eukaryota</taxon>
        <taxon>Viridiplantae</taxon>
        <taxon>Streptophyta</taxon>
        <taxon>Embryophyta</taxon>
        <taxon>Tracheophyta</taxon>
        <taxon>Spermatophyta</taxon>
        <taxon>Magnoliopsida</taxon>
        <taxon>Liliopsida</taxon>
        <taxon>Acoraceae</taxon>
        <taxon>Acorus</taxon>
    </lineage>
</organism>
<accession>A0AAV9D5Z1</accession>
<dbReference type="EMBL" id="JAUJYO010000015">
    <property type="protein sequence ID" value="KAK1296267.1"/>
    <property type="molecule type" value="Genomic_DNA"/>
</dbReference>
<protein>
    <submittedName>
        <fullName evidence="1">Uncharacterized protein</fullName>
    </submittedName>
</protein>
<comment type="caution">
    <text evidence="1">The sequence shown here is derived from an EMBL/GenBank/DDBJ whole genome shotgun (WGS) entry which is preliminary data.</text>
</comment>
<evidence type="ECO:0000313" key="1">
    <source>
        <dbReference type="EMBL" id="KAK1296267.1"/>
    </source>
</evidence>
<reference evidence="1" key="1">
    <citation type="journal article" date="2023" name="Nat. Commun.">
        <title>Diploid and tetraploid genomes of Acorus and the evolution of monocots.</title>
        <authorList>
            <person name="Ma L."/>
            <person name="Liu K.W."/>
            <person name="Li Z."/>
            <person name="Hsiao Y.Y."/>
            <person name="Qi Y."/>
            <person name="Fu T."/>
            <person name="Tang G.D."/>
            <person name="Zhang D."/>
            <person name="Sun W.H."/>
            <person name="Liu D.K."/>
            <person name="Li Y."/>
            <person name="Chen G.Z."/>
            <person name="Liu X.D."/>
            <person name="Liao X.Y."/>
            <person name="Jiang Y.T."/>
            <person name="Yu X."/>
            <person name="Hao Y."/>
            <person name="Huang J."/>
            <person name="Zhao X.W."/>
            <person name="Ke S."/>
            <person name="Chen Y.Y."/>
            <person name="Wu W.L."/>
            <person name="Hsu J.L."/>
            <person name="Lin Y.F."/>
            <person name="Huang M.D."/>
            <person name="Li C.Y."/>
            <person name="Huang L."/>
            <person name="Wang Z.W."/>
            <person name="Zhao X."/>
            <person name="Zhong W.Y."/>
            <person name="Peng D.H."/>
            <person name="Ahmad S."/>
            <person name="Lan S."/>
            <person name="Zhang J.S."/>
            <person name="Tsai W.C."/>
            <person name="Van de Peer Y."/>
            <person name="Liu Z.J."/>
        </authorList>
    </citation>
    <scope>NUCLEOTIDE SEQUENCE</scope>
    <source>
        <strain evidence="1">CP</strain>
    </source>
</reference>
<sequence>MEIKKTAKQGQMVYHFSFPVQSTLPFINVNNKITVSLAIKANENMGSPVPSNQPDKTRSTRYNAKELDQHAINSLSLFCFRD</sequence>
<evidence type="ECO:0000313" key="2">
    <source>
        <dbReference type="Proteomes" id="UP001180020"/>
    </source>
</evidence>
<keyword evidence="2" id="KW-1185">Reference proteome</keyword>
<proteinExistence type="predicted"/>
<gene>
    <name evidence="1" type="ORF">QJS10_CPB15g02107</name>
</gene>
<reference evidence="1" key="2">
    <citation type="submission" date="2023-06" db="EMBL/GenBank/DDBJ databases">
        <authorList>
            <person name="Ma L."/>
            <person name="Liu K.-W."/>
            <person name="Li Z."/>
            <person name="Hsiao Y.-Y."/>
            <person name="Qi Y."/>
            <person name="Fu T."/>
            <person name="Tang G."/>
            <person name="Zhang D."/>
            <person name="Sun W.-H."/>
            <person name="Liu D.-K."/>
            <person name="Li Y."/>
            <person name="Chen G.-Z."/>
            <person name="Liu X.-D."/>
            <person name="Liao X.-Y."/>
            <person name="Jiang Y.-T."/>
            <person name="Yu X."/>
            <person name="Hao Y."/>
            <person name="Huang J."/>
            <person name="Zhao X.-W."/>
            <person name="Ke S."/>
            <person name="Chen Y.-Y."/>
            <person name="Wu W.-L."/>
            <person name="Hsu J.-L."/>
            <person name="Lin Y.-F."/>
            <person name="Huang M.-D."/>
            <person name="Li C.-Y."/>
            <person name="Huang L."/>
            <person name="Wang Z.-W."/>
            <person name="Zhao X."/>
            <person name="Zhong W.-Y."/>
            <person name="Peng D.-H."/>
            <person name="Ahmad S."/>
            <person name="Lan S."/>
            <person name="Zhang J.-S."/>
            <person name="Tsai W.-C."/>
            <person name="Van De Peer Y."/>
            <person name="Liu Z.-J."/>
        </authorList>
    </citation>
    <scope>NUCLEOTIDE SEQUENCE</scope>
    <source>
        <strain evidence="1">CP</strain>
        <tissue evidence="1">Leaves</tissue>
    </source>
</reference>
<dbReference type="AlphaFoldDB" id="A0AAV9D5Z1"/>
<dbReference type="Proteomes" id="UP001180020">
    <property type="component" value="Unassembled WGS sequence"/>
</dbReference>
<name>A0AAV9D5Z1_ACOCL</name>